<accession>A0A1I2UJ58</accession>
<dbReference type="InterPro" id="IPR013783">
    <property type="entry name" value="Ig-like_fold"/>
</dbReference>
<dbReference type="Gene3D" id="1.10.10.10">
    <property type="entry name" value="Winged helix-like DNA-binding domain superfamily/Winged helix DNA-binding domain"/>
    <property type="match status" value="1"/>
</dbReference>
<evidence type="ECO:0000313" key="4">
    <source>
        <dbReference type="EMBL" id="SFG74876.1"/>
    </source>
</evidence>
<dbReference type="Gene3D" id="2.60.40.10">
    <property type="entry name" value="Immunoglobulins"/>
    <property type="match status" value="1"/>
</dbReference>
<keyword evidence="1" id="KW-0175">Coiled coil</keyword>
<feature type="domain" description="Two component regulator three Y" evidence="3">
    <location>
        <begin position="689"/>
        <end position="751"/>
    </location>
</feature>
<evidence type="ECO:0000256" key="1">
    <source>
        <dbReference type="SAM" id="Coils"/>
    </source>
</evidence>
<dbReference type="InterPro" id="IPR036388">
    <property type="entry name" value="WH-like_DNA-bd_sf"/>
</dbReference>
<dbReference type="OrthoDB" id="9806995at2"/>
<dbReference type="InterPro" id="IPR011123">
    <property type="entry name" value="Y_Y_Y"/>
</dbReference>
<gene>
    <name evidence="4" type="ORF">SAMN04487988_107173</name>
</gene>
<dbReference type="EMBL" id="FOPC01000007">
    <property type="protein sequence ID" value="SFG74876.1"/>
    <property type="molecule type" value="Genomic_DNA"/>
</dbReference>
<keyword evidence="2" id="KW-0812">Transmembrane</keyword>
<feature type="transmembrane region" description="Helical" evidence="2">
    <location>
        <begin position="758"/>
        <end position="779"/>
    </location>
</feature>
<sequence length="971" mass="111833">MSQIKLKTRYLLCWLSVVLLFLGTCPIAVLMAQNQDNFKGLPFITNYGPERYKAGIQNWDIIQDGRGALFVANNLGLLEFDGENWNRYGLNNTKVRSVLLGSDGNIYVGSQADFGFLSSDAKGKLIYTSLADSLPAATRGFDETWKIFEIEGDIYFCTFERIYVYDGRETGAFEAENRLEISFKVDNLLYSYVVDQGLTLFNDGKFELVQNGDFFKDKRISSIMKYDNQQLMITTFEHGAFLYNGTVKPFQFKGDFWRNEFLINHATRLRNGNIAIGTQNAGLFIISKEGNRLLHLSKEEGLQDLTINYIYEDNYDGLWLAKNNGLSRVDLNSPFTFIDDRMGISGAGYTALKSEELVYLGTNNGLFVWENDQIEPIKGIDGQVYNIQRIKGRILVGHNNGTYYLDGKTAVKIHDENGAWLFRSIPGESNLLIQGTYTGLNLFEWSGSDLLFKQKIEGFGESSRVMEFDGEYLWVAHGYKGIFKLKFSPDYTQVTESKLYNNQDGLPTNVLNNVFKISNQLLFTANAGFYDYSVDQDRFVPNDEYNELIDPGAMLVDMEADEVGNVYFIEQNMLGLIKPQPNHQQIVHTAPFNKIRRLWNDDLANIMVLDNQHILIGGKQGFIHYSPQLDIPQEVETQILFSEISSQGVQDSILFLGNKFSSTKSAPNFETVLDYAQNSISFEYAAPHFESEEEVTYQFKLENYDVDWSPWSLENRKEYTNLREGEYSFQVRARDIFERETEPATFTFEIKPPIYRSFFAYVFYTLGGGFLLFLGFRWLDKRHQQAQSKLKEEQDRVLEIKDNEIETITQRTEEEIIQLKNEKLQNEIEHKNQELTSSAMHLIQKNQLLNTIKSTLKNLSKDERTKQINTQLGKLIKSIDKDLDGGGEWSQFSENFDQVHGNFITRLKEKYPDLTPQEIKFSAYIRMNLNTKEIANLLGISVRGVEIGRYRVRKKLKLERKDNLSDFLLRF</sequence>
<dbReference type="SUPFAM" id="SSF46894">
    <property type="entry name" value="C-terminal effector domain of the bipartite response regulators"/>
    <property type="match status" value="1"/>
</dbReference>
<evidence type="ECO:0000259" key="3">
    <source>
        <dbReference type="Pfam" id="PF07495"/>
    </source>
</evidence>
<keyword evidence="5" id="KW-1185">Reference proteome</keyword>
<dbReference type="AlphaFoldDB" id="A0A1I2UJ58"/>
<dbReference type="GO" id="GO:0006355">
    <property type="term" value="P:regulation of DNA-templated transcription"/>
    <property type="evidence" value="ECO:0007669"/>
    <property type="project" value="InterPro"/>
</dbReference>
<name>A0A1I2UJ58_9BACT</name>
<organism evidence="4 5">
    <name type="scientific">Algoriphagus hitonicola</name>
    <dbReference type="NCBI Taxonomy" id="435880"/>
    <lineage>
        <taxon>Bacteria</taxon>
        <taxon>Pseudomonadati</taxon>
        <taxon>Bacteroidota</taxon>
        <taxon>Cytophagia</taxon>
        <taxon>Cytophagales</taxon>
        <taxon>Cyclobacteriaceae</taxon>
        <taxon>Algoriphagus</taxon>
    </lineage>
</organism>
<protein>
    <submittedName>
        <fullName evidence="4">Y_Y_Y domain-containing protein</fullName>
    </submittedName>
</protein>
<dbReference type="InterPro" id="IPR016032">
    <property type="entry name" value="Sig_transdc_resp-reg_C-effctor"/>
</dbReference>
<evidence type="ECO:0000256" key="2">
    <source>
        <dbReference type="SAM" id="Phobius"/>
    </source>
</evidence>
<dbReference type="Gene3D" id="2.130.10.10">
    <property type="entry name" value="YVTN repeat-like/Quinoprotein amine dehydrogenase"/>
    <property type="match status" value="2"/>
</dbReference>
<dbReference type="RefSeq" id="WP_092791710.1">
    <property type="nucleotide sequence ID" value="NZ_FOPC01000007.1"/>
</dbReference>
<reference evidence="5" key="1">
    <citation type="submission" date="2016-10" db="EMBL/GenBank/DDBJ databases">
        <authorList>
            <person name="Varghese N."/>
            <person name="Submissions S."/>
        </authorList>
    </citation>
    <scope>NUCLEOTIDE SEQUENCE [LARGE SCALE GENOMIC DNA]</scope>
    <source>
        <strain evidence="5">DSM 19315</strain>
    </source>
</reference>
<proteinExistence type="predicted"/>
<dbReference type="Proteomes" id="UP000199642">
    <property type="component" value="Unassembled WGS sequence"/>
</dbReference>
<dbReference type="GO" id="GO:0003677">
    <property type="term" value="F:DNA binding"/>
    <property type="evidence" value="ECO:0007669"/>
    <property type="project" value="InterPro"/>
</dbReference>
<dbReference type="STRING" id="435880.SAMN04487988_107173"/>
<dbReference type="Pfam" id="PF07495">
    <property type="entry name" value="Y_Y_Y"/>
    <property type="match status" value="1"/>
</dbReference>
<dbReference type="InterPro" id="IPR015943">
    <property type="entry name" value="WD40/YVTN_repeat-like_dom_sf"/>
</dbReference>
<keyword evidence="2" id="KW-0472">Membrane</keyword>
<keyword evidence="2" id="KW-1133">Transmembrane helix</keyword>
<evidence type="ECO:0000313" key="5">
    <source>
        <dbReference type="Proteomes" id="UP000199642"/>
    </source>
</evidence>
<feature type="coiled-coil region" evidence="1">
    <location>
        <begin position="783"/>
        <end position="834"/>
    </location>
</feature>